<dbReference type="InterPro" id="IPR036866">
    <property type="entry name" value="RibonucZ/Hydroxyglut_hydro"/>
</dbReference>
<dbReference type="CDD" id="cd07742">
    <property type="entry name" value="metallo-hydrolase-like_MBL-fold"/>
    <property type="match status" value="1"/>
</dbReference>
<dbReference type="SMART" id="SM00849">
    <property type="entry name" value="Lactamase_B"/>
    <property type="match status" value="1"/>
</dbReference>
<keyword evidence="2" id="KW-0479">Metal-binding</keyword>
<dbReference type="EC" id="3.1.1.81" evidence="6"/>
<sequence length="262" mass="28549">MKVHHLNCGTMAFGFVDHCLLVETPGSGLVLVDTGFGLDCIRNPRLLGWTRHAIGPVLREAETAVRQIEALGYDPVDVRHILLTHLDYDHTSGLADFPSATVHVHGPELRASRQPTVVDRIRYRTAQLCGHGVNWQINELDGGEPWFGFGAVRDLAGLPPEILVVPLYGHTRGHVGVAVDTGTGWLLHAGDAYTEPHALGSGPLTTASRAMHMVTAHPSHPRAQLQNMRRLTELVTNHAEEVTVFCSHDSAAFARLASVSRK</sequence>
<evidence type="ECO:0000313" key="7">
    <source>
        <dbReference type="EMBL" id="TEA08786.1"/>
    </source>
</evidence>
<evidence type="ECO:0000313" key="9">
    <source>
        <dbReference type="Proteomes" id="UP000295685"/>
    </source>
</evidence>
<evidence type="ECO:0000313" key="8">
    <source>
        <dbReference type="Proteomes" id="UP000294844"/>
    </source>
</evidence>
<accession>A0A4R8SAP1</accession>
<dbReference type="SUPFAM" id="SSF56281">
    <property type="entry name" value="Metallo-hydrolase/oxidoreductase"/>
    <property type="match status" value="1"/>
</dbReference>
<dbReference type="InterPro" id="IPR001279">
    <property type="entry name" value="Metallo-B-lactamas"/>
</dbReference>
<dbReference type="Pfam" id="PF00753">
    <property type="entry name" value="Lactamase_B"/>
    <property type="match status" value="1"/>
</dbReference>
<evidence type="ECO:0000256" key="4">
    <source>
        <dbReference type="ARBA" id="ARBA00022833"/>
    </source>
</evidence>
<dbReference type="EMBL" id="PECK01000010">
    <property type="protein sequence ID" value="TDZ91532.1"/>
    <property type="molecule type" value="Genomic_DNA"/>
</dbReference>
<dbReference type="InterPro" id="IPR051013">
    <property type="entry name" value="MBL_superfamily_lactonases"/>
</dbReference>
<dbReference type="AlphaFoldDB" id="A0A4R8SAP1"/>
<evidence type="ECO:0000256" key="2">
    <source>
        <dbReference type="ARBA" id="ARBA00022723"/>
    </source>
</evidence>
<keyword evidence="4" id="KW-0862">Zinc</keyword>
<dbReference type="Proteomes" id="UP000295685">
    <property type="component" value="Unassembled WGS sequence"/>
</dbReference>
<keyword evidence="8" id="KW-1185">Reference proteome</keyword>
<dbReference type="GO" id="GO:0046872">
    <property type="term" value="F:metal ion binding"/>
    <property type="evidence" value="ECO:0007669"/>
    <property type="project" value="UniProtKB-KW"/>
</dbReference>
<dbReference type="GO" id="GO:0102007">
    <property type="term" value="F:acyl-L-homoserine-lactone lactonohydrolase activity"/>
    <property type="evidence" value="ECO:0007669"/>
    <property type="project" value="UniProtKB-EC"/>
</dbReference>
<dbReference type="PANTHER" id="PTHR42978:SF3">
    <property type="entry name" value="BLR3078 PROTEIN"/>
    <property type="match status" value="1"/>
</dbReference>
<evidence type="ECO:0000256" key="1">
    <source>
        <dbReference type="ARBA" id="ARBA00007749"/>
    </source>
</evidence>
<name>A0A4R8SAP1_9MYCO</name>
<proteinExistence type="inferred from homology"/>
<dbReference type="PANTHER" id="PTHR42978">
    <property type="entry name" value="QUORUM-QUENCHING LACTONASE YTNP-RELATED-RELATED"/>
    <property type="match status" value="1"/>
</dbReference>
<comment type="caution">
    <text evidence="6">The sequence shown here is derived from an EMBL/GenBank/DDBJ whole genome shotgun (WGS) entry which is preliminary data.</text>
</comment>
<evidence type="ECO:0000259" key="5">
    <source>
        <dbReference type="SMART" id="SM00849"/>
    </source>
</evidence>
<gene>
    <name evidence="6" type="primary">attM_2</name>
    <name evidence="7" type="synonym">attM_1</name>
    <name evidence="7" type="ORF">CCUG60883_00463</name>
    <name evidence="6" type="ORF">CCUG60885_04428</name>
</gene>
<evidence type="ECO:0000313" key="6">
    <source>
        <dbReference type="EMBL" id="TDZ91532.1"/>
    </source>
</evidence>
<organism evidence="6 9">
    <name type="scientific">Mycobacteroides salmoniphilum</name>
    <dbReference type="NCBI Taxonomy" id="404941"/>
    <lineage>
        <taxon>Bacteria</taxon>
        <taxon>Bacillati</taxon>
        <taxon>Actinomycetota</taxon>
        <taxon>Actinomycetes</taxon>
        <taxon>Mycobacteriales</taxon>
        <taxon>Mycobacteriaceae</taxon>
        <taxon>Mycobacteroides</taxon>
    </lineage>
</organism>
<dbReference type="Gene3D" id="3.60.15.10">
    <property type="entry name" value="Ribonuclease Z/Hydroxyacylglutathione hydrolase-like"/>
    <property type="match status" value="1"/>
</dbReference>
<dbReference type="EMBL" id="PECM01000003">
    <property type="protein sequence ID" value="TEA08786.1"/>
    <property type="molecule type" value="Genomic_DNA"/>
</dbReference>
<feature type="domain" description="Metallo-beta-lactamase" evidence="5">
    <location>
        <begin position="16"/>
        <end position="248"/>
    </location>
</feature>
<reference evidence="8 9" key="1">
    <citation type="journal article" date="2019" name="Sci. Rep.">
        <title>Extended insight into the Mycobacterium chelonae-abscessus complex through whole genome sequencing of Mycobacterium salmoniphilum outbreak and Mycobacterium salmoniphilum-like strains.</title>
        <authorList>
            <person name="Behra P.R.K."/>
            <person name="Das S."/>
            <person name="Pettersson B.M.F."/>
            <person name="Shirreff L."/>
            <person name="DuCote T."/>
            <person name="Jacobsson K.G."/>
            <person name="Ennis D.G."/>
            <person name="Kirsebom L.A."/>
        </authorList>
    </citation>
    <scope>NUCLEOTIDE SEQUENCE [LARGE SCALE GENOMIC DNA]</scope>
    <source>
        <strain evidence="7 8">CCUG 60883</strain>
        <strain evidence="6 9">CCUG 60885</strain>
    </source>
</reference>
<protein>
    <submittedName>
        <fullName evidence="6">N-acyl homoserine lactonase AttM</fullName>
        <ecNumber evidence="6">3.1.1.81</ecNumber>
    </submittedName>
</protein>
<evidence type="ECO:0000256" key="3">
    <source>
        <dbReference type="ARBA" id="ARBA00022801"/>
    </source>
</evidence>
<keyword evidence="3 6" id="KW-0378">Hydrolase</keyword>
<comment type="similarity">
    <text evidence="1">Belongs to the metallo-beta-lactamase superfamily.</text>
</comment>
<dbReference type="Proteomes" id="UP000294844">
    <property type="component" value="Unassembled WGS sequence"/>
</dbReference>
<dbReference type="OrthoDB" id="3196337at2"/>